<dbReference type="HAMAP" id="MF_00003">
    <property type="entry name" value="RbfA"/>
    <property type="match status" value="1"/>
</dbReference>
<protein>
    <recommendedName>
        <fullName evidence="2">Ribosome-binding factor A</fullName>
    </recommendedName>
</protein>
<dbReference type="GO" id="GO:0005829">
    <property type="term" value="C:cytosol"/>
    <property type="evidence" value="ECO:0007669"/>
    <property type="project" value="TreeGrafter"/>
</dbReference>
<evidence type="ECO:0000313" key="4">
    <source>
        <dbReference type="Proteomes" id="UP000075653"/>
    </source>
</evidence>
<dbReference type="STRING" id="1789004.FEMY_11670"/>
<dbReference type="PANTHER" id="PTHR33515:SF1">
    <property type="entry name" value="RIBOSOME-BINDING FACTOR A, CHLOROPLASTIC-RELATED"/>
    <property type="match status" value="1"/>
</dbReference>
<name>A0A149VYH7_9PROT</name>
<accession>A0A149VYH7</accession>
<comment type="function">
    <text evidence="2">One of several proteins that assist in the late maturation steps of the functional core of the 30S ribosomal subunit. Associates with free 30S ribosomal subunits (but not with 30S subunits that are part of 70S ribosomes or polysomes). Required for efficient processing of 16S rRNA. May interact with the 5'-terminal helix region of 16S rRNA.</text>
</comment>
<comment type="caution">
    <text evidence="3">The sequence shown here is derived from an EMBL/GenBank/DDBJ whole genome shotgun (WGS) entry which is preliminary data.</text>
</comment>
<evidence type="ECO:0000313" key="3">
    <source>
        <dbReference type="EMBL" id="KXW58279.1"/>
    </source>
</evidence>
<dbReference type="RefSeq" id="WP_062187999.1">
    <property type="nucleotide sequence ID" value="NZ_LRRD01000018.1"/>
</dbReference>
<dbReference type="Pfam" id="PF02033">
    <property type="entry name" value="RBFA"/>
    <property type="match status" value="1"/>
</dbReference>
<dbReference type="NCBIfam" id="TIGR00082">
    <property type="entry name" value="rbfA"/>
    <property type="match status" value="1"/>
</dbReference>
<keyword evidence="2" id="KW-0963">Cytoplasm</keyword>
<evidence type="ECO:0000256" key="1">
    <source>
        <dbReference type="ARBA" id="ARBA00022517"/>
    </source>
</evidence>
<dbReference type="EMBL" id="LRRD01000018">
    <property type="protein sequence ID" value="KXW58279.1"/>
    <property type="molecule type" value="Genomic_DNA"/>
</dbReference>
<dbReference type="AlphaFoldDB" id="A0A149VYH7"/>
<proteinExistence type="inferred from homology"/>
<reference evidence="3 4" key="1">
    <citation type="submission" date="2016-01" db="EMBL/GenBank/DDBJ databases">
        <title>Genome sequence of the acidophilic iron oxidising Ferrovum strain Z-31.</title>
        <authorList>
            <person name="Poehlein A."/>
            <person name="Ullrich S.R."/>
            <person name="Schloemann M."/>
            <person name="Muehling M."/>
            <person name="Daniel R."/>
        </authorList>
    </citation>
    <scope>NUCLEOTIDE SEQUENCE [LARGE SCALE GENOMIC DNA]</scope>
    <source>
        <strain evidence="3 4">Z-31</strain>
    </source>
</reference>
<keyword evidence="1 2" id="KW-0690">Ribosome biogenesis</keyword>
<comment type="subcellular location">
    <subcellularLocation>
        <location evidence="2">Cytoplasm</location>
    </subcellularLocation>
</comment>
<dbReference type="InterPro" id="IPR023799">
    <property type="entry name" value="RbfA_dom_sf"/>
</dbReference>
<organism evidence="3 4">
    <name type="scientific">Ferrovum myxofaciens</name>
    <dbReference type="NCBI Taxonomy" id="416213"/>
    <lineage>
        <taxon>Bacteria</taxon>
        <taxon>Pseudomonadati</taxon>
        <taxon>Pseudomonadota</taxon>
        <taxon>Betaproteobacteria</taxon>
        <taxon>Ferrovales</taxon>
        <taxon>Ferrovaceae</taxon>
        <taxon>Ferrovum</taxon>
    </lineage>
</organism>
<dbReference type="InterPro" id="IPR015946">
    <property type="entry name" value="KH_dom-like_a/b"/>
</dbReference>
<dbReference type="InterPro" id="IPR000238">
    <property type="entry name" value="RbfA"/>
</dbReference>
<dbReference type="GO" id="GO:0043024">
    <property type="term" value="F:ribosomal small subunit binding"/>
    <property type="evidence" value="ECO:0007669"/>
    <property type="project" value="TreeGrafter"/>
</dbReference>
<dbReference type="GO" id="GO:0030490">
    <property type="term" value="P:maturation of SSU-rRNA"/>
    <property type="evidence" value="ECO:0007669"/>
    <property type="project" value="UniProtKB-UniRule"/>
</dbReference>
<evidence type="ECO:0000256" key="2">
    <source>
        <dbReference type="HAMAP-Rule" id="MF_00003"/>
    </source>
</evidence>
<sequence>MKHFPRQIRVADQIQKELADLLRREFKDPRVGMITFTAVEVAGDYAHAKVYVSSLQGEEVLARSLEALRDGAGYLRHHLGRRLTLHTLPQLHFLADTSADRAFVLTNLINAARAADEAFPKS</sequence>
<dbReference type="Gene3D" id="3.30.300.20">
    <property type="match status" value="1"/>
</dbReference>
<gene>
    <name evidence="2 3" type="primary">rbfA</name>
    <name evidence="3" type="ORF">FEMY_11670</name>
</gene>
<dbReference type="PANTHER" id="PTHR33515">
    <property type="entry name" value="RIBOSOME-BINDING FACTOR A, CHLOROPLASTIC-RELATED"/>
    <property type="match status" value="1"/>
</dbReference>
<comment type="subunit">
    <text evidence="2">Monomer. Binds 30S ribosomal subunits, but not 50S ribosomal subunits or 70S ribosomes.</text>
</comment>
<dbReference type="Proteomes" id="UP000075653">
    <property type="component" value="Unassembled WGS sequence"/>
</dbReference>
<dbReference type="SUPFAM" id="SSF89919">
    <property type="entry name" value="Ribosome-binding factor A, RbfA"/>
    <property type="match status" value="1"/>
</dbReference>
<dbReference type="PATRIC" id="fig|1789004.3.peg.1182"/>
<comment type="similarity">
    <text evidence="2">Belongs to the RbfA family.</text>
</comment>
<keyword evidence="4" id="KW-1185">Reference proteome</keyword>